<evidence type="ECO:0000256" key="2">
    <source>
        <dbReference type="SAM" id="Phobius"/>
    </source>
</evidence>
<reference evidence="3 4" key="1">
    <citation type="submission" date="2009-01" db="EMBL/GenBank/DDBJ databases">
        <authorList>
            <person name="Fulton L."/>
            <person name="Clifton S."/>
            <person name="Fulton B."/>
            <person name="Xu J."/>
            <person name="Minx P."/>
            <person name="Pepin K.H."/>
            <person name="Johnson M."/>
            <person name="Bhonagiri V."/>
            <person name="Nash W.E."/>
            <person name="Mardis E.R."/>
            <person name="Wilson R.K."/>
        </authorList>
    </citation>
    <scope>NUCLEOTIDE SEQUENCE [LARGE SCALE GENOMIC DNA]</scope>
    <source>
        <strain evidence="3 4">DSM 5476</strain>
    </source>
</reference>
<reference evidence="3 4" key="2">
    <citation type="submission" date="2009-02" db="EMBL/GenBank/DDBJ databases">
        <title>Draft genome sequence of Clostridium methylpentosum (DSM 5476).</title>
        <authorList>
            <person name="Sudarsanam P."/>
            <person name="Ley R."/>
            <person name="Guruge J."/>
            <person name="Turnbaugh P.J."/>
            <person name="Mahowald M."/>
            <person name="Liep D."/>
            <person name="Gordon J."/>
        </authorList>
    </citation>
    <scope>NUCLEOTIDE SEQUENCE [LARGE SCALE GENOMIC DNA]</scope>
    <source>
        <strain evidence="3 4">DSM 5476</strain>
    </source>
</reference>
<evidence type="ECO:0000313" key="4">
    <source>
        <dbReference type="Proteomes" id="UP000003340"/>
    </source>
</evidence>
<feature type="transmembrane region" description="Helical" evidence="2">
    <location>
        <begin position="12"/>
        <end position="30"/>
    </location>
</feature>
<name>C0EIJ9_9FIRM</name>
<gene>
    <name evidence="3" type="ORF">CLOSTMETH_03694</name>
</gene>
<feature type="compositionally biased region" description="Basic and acidic residues" evidence="1">
    <location>
        <begin position="161"/>
        <end position="170"/>
    </location>
</feature>
<dbReference type="EMBL" id="ACEC01000127">
    <property type="protein sequence ID" value="EEG28691.1"/>
    <property type="molecule type" value="Genomic_DNA"/>
</dbReference>
<dbReference type="STRING" id="537013.CLOSTMETH_03694"/>
<dbReference type="HOGENOM" id="CLU_1568012_0_0_9"/>
<evidence type="ECO:0000313" key="3">
    <source>
        <dbReference type="EMBL" id="EEG28691.1"/>
    </source>
</evidence>
<feature type="region of interest" description="Disordered" evidence="1">
    <location>
        <begin position="150"/>
        <end position="170"/>
    </location>
</feature>
<accession>C0EIJ9</accession>
<protein>
    <recommendedName>
        <fullName evidence="5">DUF3592 domain-containing protein</fullName>
    </recommendedName>
</protein>
<evidence type="ECO:0000256" key="1">
    <source>
        <dbReference type="SAM" id="MobiDB-lite"/>
    </source>
</evidence>
<evidence type="ECO:0008006" key="5">
    <source>
        <dbReference type="Google" id="ProtNLM"/>
    </source>
</evidence>
<sequence length="170" mass="19320">MIQRKQSRFIQAVLFIAGFTFVCGAVYFFVHGIQTYIQQLDQRDWAVTTAKVIYVDERIESSGTRSRTHHKVYDIFYQYEAGENIYTGAIYGVNTGKDYGETFDIKYDPDSPKDSTHYLKPTAGSIVSGILGFLIFGLVGSFMMRSTLPKKKKSTSHKRTDKIVTKSVDK</sequence>
<dbReference type="AlphaFoldDB" id="C0EIJ9"/>
<keyword evidence="4" id="KW-1185">Reference proteome</keyword>
<keyword evidence="2" id="KW-0472">Membrane</keyword>
<feature type="transmembrane region" description="Helical" evidence="2">
    <location>
        <begin position="123"/>
        <end position="144"/>
    </location>
</feature>
<dbReference type="Proteomes" id="UP000003340">
    <property type="component" value="Unassembled WGS sequence"/>
</dbReference>
<feature type="compositionally biased region" description="Basic residues" evidence="1">
    <location>
        <begin position="150"/>
        <end position="160"/>
    </location>
</feature>
<proteinExistence type="predicted"/>
<keyword evidence="2" id="KW-1133">Transmembrane helix</keyword>
<organism evidence="3 4">
    <name type="scientific">[Clostridium] methylpentosum DSM 5476</name>
    <dbReference type="NCBI Taxonomy" id="537013"/>
    <lineage>
        <taxon>Bacteria</taxon>
        <taxon>Bacillati</taxon>
        <taxon>Bacillota</taxon>
        <taxon>Clostridia</taxon>
        <taxon>Eubacteriales</taxon>
        <taxon>Oscillospiraceae</taxon>
        <taxon>Oscillospiraceae incertae sedis</taxon>
    </lineage>
</organism>
<comment type="caution">
    <text evidence="3">The sequence shown here is derived from an EMBL/GenBank/DDBJ whole genome shotgun (WGS) entry which is preliminary data.</text>
</comment>
<keyword evidence="2" id="KW-0812">Transmembrane</keyword>